<evidence type="ECO:0000313" key="15">
    <source>
        <dbReference type="EMBL" id="TCD61445.1"/>
    </source>
</evidence>
<keyword evidence="5" id="KW-0479">Metal-binding</keyword>
<dbReference type="InterPro" id="IPR006046">
    <property type="entry name" value="Alpha_amylase"/>
</dbReference>
<dbReference type="GO" id="GO:0046872">
    <property type="term" value="F:metal ion binding"/>
    <property type="evidence" value="ECO:0007669"/>
    <property type="project" value="UniProtKB-KW"/>
</dbReference>
<evidence type="ECO:0000259" key="13">
    <source>
        <dbReference type="SMART" id="SM00632"/>
    </source>
</evidence>
<dbReference type="PRINTS" id="PR00110">
    <property type="entry name" value="ALPHAAMYLASE"/>
</dbReference>
<dbReference type="Proteomes" id="UP000292702">
    <property type="component" value="Unassembled WGS sequence"/>
</dbReference>
<dbReference type="Pfam" id="PF00128">
    <property type="entry name" value="Alpha-amylase"/>
    <property type="match status" value="1"/>
</dbReference>
<dbReference type="SMART" id="SM00642">
    <property type="entry name" value="Aamy"/>
    <property type="match status" value="1"/>
</dbReference>
<dbReference type="SMART" id="SM00632">
    <property type="entry name" value="Aamy_C"/>
    <property type="match status" value="1"/>
</dbReference>
<dbReference type="EC" id="3.2.1.1" evidence="4 11"/>
<evidence type="ECO:0000256" key="9">
    <source>
        <dbReference type="ARBA" id="ARBA00023295"/>
    </source>
</evidence>
<comment type="catalytic activity">
    <reaction evidence="1 11">
        <text>Endohydrolysis of (1-&gt;4)-alpha-D-glucosidic linkages in polysaccharides containing three or more (1-&gt;4)-alpha-linked D-glucose units.</text>
        <dbReference type="EC" id="3.2.1.1"/>
    </reaction>
</comment>
<feature type="signal peptide" evidence="12">
    <location>
        <begin position="1"/>
        <end position="20"/>
    </location>
</feature>
<dbReference type="Gene3D" id="3.20.20.80">
    <property type="entry name" value="Glycosidases"/>
    <property type="match status" value="1"/>
</dbReference>
<dbReference type="InterPro" id="IPR013780">
    <property type="entry name" value="Glyco_hydro_b"/>
</dbReference>
<evidence type="ECO:0000256" key="5">
    <source>
        <dbReference type="ARBA" id="ARBA00022723"/>
    </source>
</evidence>
<organism evidence="15 16">
    <name type="scientific">Steccherinum ochraceum</name>
    <dbReference type="NCBI Taxonomy" id="92696"/>
    <lineage>
        <taxon>Eukaryota</taxon>
        <taxon>Fungi</taxon>
        <taxon>Dikarya</taxon>
        <taxon>Basidiomycota</taxon>
        <taxon>Agaricomycotina</taxon>
        <taxon>Agaricomycetes</taxon>
        <taxon>Polyporales</taxon>
        <taxon>Steccherinaceae</taxon>
        <taxon>Steccherinum</taxon>
    </lineage>
</organism>
<dbReference type="AlphaFoldDB" id="A0A4R0R8J3"/>
<dbReference type="GO" id="GO:0005975">
    <property type="term" value="P:carbohydrate metabolic process"/>
    <property type="evidence" value="ECO:0007669"/>
    <property type="project" value="InterPro"/>
</dbReference>
<dbReference type="InterPro" id="IPR006047">
    <property type="entry name" value="GH13_cat_dom"/>
</dbReference>
<dbReference type="InterPro" id="IPR006048">
    <property type="entry name" value="A-amylase/branching_C"/>
</dbReference>
<reference evidence="15 16" key="1">
    <citation type="submission" date="2018-11" db="EMBL/GenBank/DDBJ databases">
        <title>Genome assembly of Steccherinum ochraceum LE-BIN_3174, the white-rot fungus of the Steccherinaceae family (The Residual Polyporoid clade, Polyporales, Basidiomycota).</title>
        <authorList>
            <person name="Fedorova T.V."/>
            <person name="Glazunova O.A."/>
            <person name="Landesman E.O."/>
            <person name="Moiseenko K.V."/>
            <person name="Psurtseva N.V."/>
            <person name="Savinova O.S."/>
            <person name="Shakhova N.V."/>
            <person name="Tyazhelova T.V."/>
            <person name="Vasina D.V."/>
        </authorList>
    </citation>
    <scope>NUCLEOTIDE SEQUENCE [LARGE SCALE GENOMIC DNA]</scope>
    <source>
        <strain evidence="15 16">LE-BIN_3174</strain>
    </source>
</reference>
<dbReference type="InterPro" id="IPR017853">
    <property type="entry name" value="GH"/>
</dbReference>
<keyword evidence="16" id="KW-1185">Reference proteome</keyword>
<comment type="caution">
    <text evidence="15">The sequence shown here is derived from an EMBL/GenBank/DDBJ whole genome shotgun (WGS) entry which is preliminary data.</text>
</comment>
<evidence type="ECO:0000256" key="12">
    <source>
        <dbReference type="SAM" id="SignalP"/>
    </source>
</evidence>
<evidence type="ECO:0000256" key="7">
    <source>
        <dbReference type="ARBA" id="ARBA00022837"/>
    </source>
</evidence>
<feature type="chain" id="PRO_5020464988" description="Alpha-amylase" evidence="12">
    <location>
        <begin position="21"/>
        <end position="477"/>
    </location>
</feature>
<keyword evidence="12" id="KW-0732">Signal</keyword>
<dbReference type="InterPro" id="IPR031319">
    <property type="entry name" value="A-amylase_C"/>
</dbReference>
<evidence type="ECO:0000256" key="4">
    <source>
        <dbReference type="ARBA" id="ARBA00012595"/>
    </source>
</evidence>
<evidence type="ECO:0000256" key="6">
    <source>
        <dbReference type="ARBA" id="ARBA00022801"/>
    </source>
</evidence>
<dbReference type="OrthoDB" id="550577at2759"/>
<evidence type="ECO:0000256" key="2">
    <source>
        <dbReference type="ARBA" id="ARBA00001913"/>
    </source>
</evidence>
<keyword evidence="8 11" id="KW-0119">Carbohydrate metabolism</keyword>
<name>A0A4R0R8J3_9APHY</name>
<comment type="similarity">
    <text evidence="3 10">Belongs to the glycosyl hydrolase 13 family.</text>
</comment>
<accession>A0A4R0R8J3</accession>
<evidence type="ECO:0000256" key="3">
    <source>
        <dbReference type="ARBA" id="ARBA00008061"/>
    </source>
</evidence>
<dbReference type="Pfam" id="PF02806">
    <property type="entry name" value="Alpha-amylase_C"/>
    <property type="match status" value="1"/>
</dbReference>
<dbReference type="SUPFAM" id="SSF51445">
    <property type="entry name" value="(Trans)glycosidases"/>
    <property type="match status" value="1"/>
</dbReference>
<proteinExistence type="inferred from homology"/>
<keyword evidence="6 11" id="KW-0378">Hydrolase</keyword>
<sequence>MKFFALAAALLPLLITDANAFPMSNLESRTDYASIAARTTPGDKPVIIQLFQWNYASVAAECTEFIGPAGYGYVQVSPPTESISGSQWWTDYQVVSYTLTSKHGSRDDLKNMIDTCHAAGVKVLVDTVWNHMAGIDSGTGTAGDSFTHYSYPPTWDTSNFHYCGTPGNDIQDWQSRTQVQTCELSNLADLATETETVRAKLAAFGNDLMSLGVDGLRLDAAKHMPTADISNIVGRLNPQPQYITQEVVAGDGDTIQGSEYAGIGDVQEFRWTTAIQKAFSGGGISSLQSFTDSQWTDSAHANVFVANHDTERGNAAASLNVNSPSNTYTLANIFALAHPYGTPTVLSSYTYSSVDDGAPNGGTGSCYGAGGVNGWLCQHRWTAIAGMTGFRNTVGSAALTNWVSPSSDRIAFGRGNVGFVIINNDDAAWGATFTTGLPDGVYTDVISGSANFTVSGGQLKTAVPIRDAIALHVGAKA</sequence>
<evidence type="ECO:0000256" key="11">
    <source>
        <dbReference type="RuleBase" id="RU361134"/>
    </source>
</evidence>
<evidence type="ECO:0000256" key="10">
    <source>
        <dbReference type="RuleBase" id="RU003615"/>
    </source>
</evidence>
<dbReference type="CDD" id="cd11317">
    <property type="entry name" value="AmyAc_bac_euk_AmyA"/>
    <property type="match status" value="1"/>
</dbReference>
<feature type="domain" description="Glycosyl hydrolase family 13 catalytic" evidence="14">
    <location>
        <begin position="45"/>
        <end position="391"/>
    </location>
</feature>
<dbReference type="PANTHER" id="PTHR43447">
    <property type="entry name" value="ALPHA-AMYLASE"/>
    <property type="match status" value="1"/>
</dbReference>
<feature type="domain" description="Alpha-amylase C-terminal" evidence="13">
    <location>
        <begin position="400"/>
        <end position="476"/>
    </location>
</feature>
<evidence type="ECO:0000313" key="16">
    <source>
        <dbReference type="Proteomes" id="UP000292702"/>
    </source>
</evidence>
<protein>
    <recommendedName>
        <fullName evidence="4 11">Alpha-amylase</fullName>
        <ecNumber evidence="4 11">3.2.1.1</ecNumber>
    </recommendedName>
</protein>
<dbReference type="EMBL" id="RWJN01000466">
    <property type="protein sequence ID" value="TCD61445.1"/>
    <property type="molecule type" value="Genomic_DNA"/>
</dbReference>
<comment type="cofactor">
    <cofactor evidence="2">
        <name>Ca(2+)</name>
        <dbReference type="ChEBI" id="CHEBI:29108"/>
    </cofactor>
</comment>
<evidence type="ECO:0000259" key="14">
    <source>
        <dbReference type="SMART" id="SM00642"/>
    </source>
</evidence>
<evidence type="ECO:0000256" key="8">
    <source>
        <dbReference type="ARBA" id="ARBA00023277"/>
    </source>
</evidence>
<keyword evidence="7" id="KW-0106">Calcium</keyword>
<dbReference type="SUPFAM" id="SSF51011">
    <property type="entry name" value="Glycosyl hydrolase domain"/>
    <property type="match status" value="1"/>
</dbReference>
<dbReference type="Gene3D" id="2.60.40.1180">
    <property type="entry name" value="Golgi alpha-mannosidase II"/>
    <property type="match status" value="1"/>
</dbReference>
<gene>
    <name evidence="15" type="ORF">EIP91_008424</name>
</gene>
<keyword evidence="9 11" id="KW-0326">Glycosidase</keyword>
<evidence type="ECO:0000256" key="1">
    <source>
        <dbReference type="ARBA" id="ARBA00000548"/>
    </source>
</evidence>
<dbReference type="STRING" id="92696.A0A4R0R8J3"/>
<dbReference type="GO" id="GO:0004556">
    <property type="term" value="F:alpha-amylase activity"/>
    <property type="evidence" value="ECO:0007669"/>
    <property type="project" value="UniProtKB-UniRule"/>
</dbReference>